<keyword evidence="3" id="KW-1185">Reference proteome</keyword>
<evidence type="ECO:0000313" key="3">
    <source>
        <dbReference type="Proteomes" id="UP000621560"/>
    </source>
</evidence>
<proteinExistence type="predicted"/>
<dbReference type="AlphaFoldDB" id="A0A927GR69"/>
<name>A0A927GR69_9BACL</name>
<gene>
    <name evidence="2" type="ORF">IDH44_08085</name>
</gene>
<protein>
    <recommendedName>
        <fullName evidence="4">Zf-HC2 domain-containing protein</fullName>
    </recommendedName>
</protein>
<feature type="transmembrane region" description="Helical" evidence="1">
    <location>
        <begin position="176"/>
        <end position="195"/>
    </location>
</feature>
<keyword evidence="1" id="KW-0472">Membrane</keyword>
<dbReference type="RefSeq" id="WP_190916483.1">
    <property type="nucleotide sequence ID" value="NZ_JACXIZ010000014.1"/>
</dbReference>
<reference evidence="2" key="1">
    <citation type="submission" date="2020-09" db="EMBL/GenBank/DDBJ databases">
        <title>A novel bacterium of genus Paenibacillus, isolated from South China Sea.</title>
        <authorList>
            <person name="Huang H."/>
            <person name="Mo K."/>
            <person name="Hu Y."/>
        </authorList>
    </citation>
    <scope>NUCLEOTIDE SEQUENCE</scope>
    <source>
        <strain evidence="2">IB182496</strain>
    </source>
</reference>
<evidence type="ECO:0000313" key="2">
    <source>
        <dbReference type="EMBL" id="MBD2845148.1"/>
    </source>
</evidence>
<dbReference type="Proteomes" id="UP000621560">
    <property type="component" value="Unassembled WGS sequence"/>
</dbReference>
<sequence>MMNCVQVQEKLGVYWDLPADDPERQAMDRHFDACELCAEQFQMWEESEAMIRNLSDETVEIGPVDRLNRSVMDRIYAEQSWAKPVTERKYNITAAFRSKVAALIAACLALCVSGLIFVVVHYAEPAPELAAVNGLFDTVNANDGLAIVSAKMYDEIPIASISDPLMLSMMPTVPEYWVALSLLGIVTMLLMLNWLSRTRT</sequence>
<keyword evidence="1" id="KW-0812">Transmembrane</keyword>
<feature type="transmembrane region" description="Helical" evidence="1">
    <location>
        <begin position="100"/>
        <end position="123"/>
    </location>
</feature>
<accession>A0A927GR69</accession>
<evidence type="ECO:0008006" key="4">
    <source>
        <dbReference type="Google" id="ProtNLM"/>
    </source>
</evidence>
<evidence type="ECO:0000256" key="1">
    <source>
        <dbReference type="SAM" id="Phobius"/>
    </source>
</evidence>
<comment type="caution">
    <text evidence="2">The sequence shown here is derived from an EMBL/GenBank/DDBJ whole genome shotgun (WGS) entry which is preliminary data.</text>
</comment>
<dbReference type="EMBL" id="JACXIZ010000014">
    <property type="protein sequence ID" value="MBD2845148.1"/>
    <property type="molecule type" value="Genomic_DNA"/>
</dbReference>
<keyword evidence="1" id="KW-1133">Transmembrane helix</keyword>
<organism evidence="2 3">
    <name type="scientific">Paenibacillus sabuli</name>
    <dbReference type="NCBI Taxonomy" id="2772509"/>
    <lineage>
        <taxon>Bacteria</taxon>
        <taxon>Bacillati</taxon>
        <taxon>Bacillota</taxon>
        <taxon>Bacilli</taxon>
        <taxon>Bacillales</taxon>
        <taxon>Paenibacillaceae</taxon>
        <taxon>Paenibacillus</taxon>
    </lineage>
</organism>